<dbReference type="AlphaFoldDB" id="A0A1M6Q3L9"/>
<gene>
    <name evidence="1" type="ORF">SAMN05444371_1493</name>
</gene>
<proteinExistence type="predicted"/>
<dbReference type="EMBL" id="FRAM01000001">
    <property type="protein sequence ID" value="SHK14825.1"/>
    <property type="molecule type" value="Genomic_DNA"/>
</dbReference>
<reference evidence="2" key="1">
    <citation type="submission" date="2016-11" db="EMBL/GenBank/DDBJ databases">
        <authorList>
            <person name="Varghese N."/>
            <person name="Submissions S."/>
        </authorList>
    </citation>
    <scope>NUCLEOTIDE SEQUENCE [LARGE SCALE GENOMIC DNA]</scope>
    <source>
        <strain evidence="2">DSM 18016</strain>
    </source>
</reference>
<evidence type="ECO:0008006" key="3">
    <source>
        <dbReference type="Google" id="ProtNLM"/>
    </source>
</evidence>
<sequence length="171" mass="19197">MYFCSDYFAIIKMLYGNRFKNNNNLKSITMKKNALILTLITVSTLVSCKKNESRKSTSESYSSETTVTDENGKIDSVTTTSMVKTIGGKKTESYSFPYKAADGGRMKATFINNGKSKTITLESNNNKFVLDFRKKTSEGEFYERNTISAETKGDSLLISQDNKVIHLARVK</sequence>
<evidence type="ECO:0000313" key="1">
    <source>
        <dbReference type="EMBL" id="SHK14825.1"/>
    </source>
</evidence>
<organism evidence="1 2">
    <name type="scientific">Epilithonimonas mollis</name>
    <dbReference type="NCBI Taxonomy" id="216903"/>
    <lineage>
        <taxon>Bacteria</taxon>
        <taxon>Pseudomonadati</taxon>
        <taxon>Bacteroidota</taxon>
        <taxon>Flavobacteriia</taxon>
        <taxon>Flavobacteriales</taxon>
        <taxon>Weeksellaceae</taxon>
        <taxon>Chryseobacterium group</taxon>
        <taxon>Epilithonimonas</taxon>
    </lineage>
</organism>
<evidence type="ECO:0000313" key="2">
    <source>
        <dbReference type="Proteomes" id="UP000184498"/>
    </source>
</evidence>
<name>A0A1M6Q3L9_9FLAO</name>
<protein>
    <recommendedName>
        <fullName evidence="3">C-type lysozyme inhibitor domain-containing protein</fullName>
    </recommendedName>
</protein>
<keyword evidence="2" id="KW-1185">Reference proteome</keyword>
<accession>A0A1M6Q3L9</accession>
<dbReference type="Proteomes" id="UP000184498">
    <property type="component" value="Unassembled WGS sequence"/>
</dbReference>